<proteinExistence type="predicted"/>
<dbReference type="AlphaFoldDB" id="A0A6A4C437"/>
<dbReference type="Proteomes" id="UP000476176">
    <property type="component" value="Unassembled WGS sequence"/>
</dbReference>
<comment type="caution">
    <text evidence="4">The sequence shown here is derived from an EMBL/GenBank/DDBJ whole genome shotgun (WGS) entry which is preliminary data.</text>
</comment>
<gene>
    <name evidence="4" type="ORF">PF001_g23940</name>
    <name evidence="3" type="ORF">PF004_g23630</name>
    <name evidence="2" type="ORF">PF010_g24255</name>
</gene>
<organism evidence="4 5">
    <name type="scientific">Phytophthora fragariae</name>
    <dbReference type="NCBI Taxonomy" id="53985"/>
    <lineage>
        <taxon>Eukaryota</taxon>
        <taxon>Sar</taxon>
        <taxon>Stramenopiles</taxon>
        <taxon>Oomycota</taxon>
        <taxon>Peronosporomycetes</taxon>
        <taxon>Peronosporales</taxon>
        <taxon>Peronosporaceae</taxon>
        <taxon>Phytophthora</taxon>
    </lineage>
</organism>
<keyword evidence="1" id="KW-0472">Membrane</keyword>
<dbReference type="Proteomes" id="UP000488956">
    <property type="component" value="Unassembled WGS sequence"/>
</dbReference>
<protein>
    <submittedName>
        <fullName evidence="4">Uncharacterized protein</fullName>
    </submittedName>
</protein>
<name>A0A6A4C437_9STRA</name>
<feature type="transmembrane region" description="Helical" evidence="1">
    <location>
        <begin position="117"/>
        <end position="135"/>
    </location>
</feature>
<keyword evidence="1" id="KW-0812">Transmembrane</keyword>
<evidence type="ECO:0000313" key="4">
    <source>
        <dbReference type="EMBL" id="KAE9281081.1"/>
    </source>
</evidence>
<feature type="transmembrane region" description="Helical" evidence="1">
    <location>
        <begin position="409"/>
        <end position="430"/>
    </location>
</feature>
<keyword evidence="1" id="KW-1133">Transmembrane helix</keyword>
<evidence type="ECO:0000313" key="3">
    <source>
        <dbReference type="EMBL" id="KAE9184529.1"/>
    </source>
</evidence>
<evidence type="ECO:0000313" key="7">
    <source>
        <dbReference type="Proteomes" id="UP000488956"/>
    </source>
</evidence>
<evidence type="ECO:0000313" key="2">
    <source>
        <dbReference type="EMBL" id="KAE9075562.1"/>
    </source>
</evidence>
<evidence type="ECO:0000256" key="1">
    <source>
        <dbReference type="SAM" id="Phobius"/>
    </source>
</evidence>
<accession>A0A6A4C437</accession>
<dbReference type="EMBL" id="QXFX01002586">
    <property type="protein sequence ID" value="KAE9075562.1"/>
    <property type="molecule type" value="Genomic_DNA"/>
</dbReference>
<evidence type="ECO:0000313" key="6">
    <source>
        <dbReference type="Proteomes" id="UP000476176"/>
    </source>
</evidence>
<evidence type="ECO:0000313" key="5">
    <source>
        <dbReference type="Proteomes" id="UP000437068"/>
    </source>
</evidence>
<feature type="transmembrane region" description="Helical" evidence="1">
    <location>
        <begin position="199"/>
        <end position="218"/>
    </location>
</feature>
<sequence>MVRKRSSLLEVWEATQVELQGTYSTERVVDLAKYIRTTTWVRAVVVVVVIPVPCLVVTLFIDLLPLANPSEGIKANKLFLVREFYCFVVMTFLAIHQFRTGVRTVLKYPTIRVVRDTLIVSALTVAAVYGVISWIGFPVPFTTLVVAPAWLTLTVIPMGIQWGEDLLRNPKAVTMLIDMAKLWICDVLLTFIYPPYYYIFASLSNTAQMAFTLLLPVIKIFMRNLFARAVGHLGDETPGLVIFNADVFGSLFVAYCMQSSPSFWATMELMLVDIGLMGLSLRDIERARKAGRMPTTIERASILLEREPQSHADASRSSQLLELKRVLLDAEQEREGPKLATKETSRTSITTLVKDFRKAFGESGRIHPTANSPEVKGIVKEVKEDVRATESRTLSVQDRLKYTRKVRRLLYMAEFLLLLNYVEVIIPLVFKDKKKTLYSCWSAPEL</sequence>
<dbReference type="EMBL" id="QXGC01002560">
    <property type="protein sequence ID" value="KAE9184529.1"/>
    <property type="molecule type" value="Genomic_DNA"/>
</dbReference>
<feature type="transmembrane region" description="Helical" evidence="1">
    <location>
        <begin position="79"/>
        <end position="96"/>
    </location>
</feature>
<reference evidence="4 5" key="1">
    <citation type="submission" date="2018-08" db="EMBL/GenBank/DDBJ databases">
        <title>Genomic investigation of the strawberry pathogen Phytophthora fragariae indicates pathogenicity is determined by transcriptional variation in three key races.</title>
        <authorList>
            <person name="Adams T.M."/>
            <person name="Armitage A.D."/>
            <person name="Sobczyk M.K."/>
            <person name="Bates H.J."/>
            <person name="Dunwell J.M."/>
            <person name="Nellist C.F."/>
            <person name="Harrison R.J."/>
        </authorList>
    </citation>
    <scope>NUCLEOTIDE SEQUENCE [LARGE SCALE GENOMIC DNA]</scope>
    <source>
        <strain evidence="4 5">A4</strain>
        <strain evidence="3 6">BC-23</strain>
        <strain evidence="2 7">ONT-3</strain>
    </source>
</reference>
<dbReference type="Proteomes" id="UP000437068">
    <property type="component" value="Unassembled WGS sequence"/>
</dbReference>
<feature type="transmembrane region" description="Helical" evidence="1">
    <location>
        <begin position="43"/>
        <end position="67"/>
    </location>
</feature>
<dbReference type="EMBL" id="QXGE01002534">
    <property type="protein sequence ID" value="KAE9281081.1"/>
    <property type="molecule type" value="Genomic_DNA"/>
</dbReference>